<evidence type="ECO:0000256" key="1">
    <source>
        <dbReference type="SAM" id="Phobius"/>
    </source>
</evidence>
<gene>
    <name evidence="2" type="ORF">TUM4438_45940</name>
</gene>
<accession>A0ABQ4PS68</accession>
<reference evidence="2" key="1">
    <citation type="submission" date="2021-05" db="EMBL/GenBank/DDBJ databases">
        <title>Molecular characterization for Shewanella algae harboring chromosomal blaOXA-55-like strains isolated from clinical and environment sample.</title>
        <authorList>
            <person name="Ohama Y."/>
            <person name="Aoki K."/>
            <person name="Harada S."/>
            <person name="Moriya K."/>
            <person name="Ishii Y."/>
            <person name="Tateda K."/>
        </authorList>
    </citation>
    <scope>NUCLEOTIDE SEQUENCE</scope>
    <source>
        <strain evidence="2">JCM 11563</strain>
    </source>
</reference>
<dbReference type="RefSeq" id="WP_220783573.1">
    <property type="nucleotide sequence ID" value="NZ_BPEY01000214.1"/>
</dbReference>
<evidence type="ECO:0008006" key="4">
    <source>
        <dbReference type="Google" id="ProtNLM"/>
    </source>
</evidence>
<evidence type="ECO:0000313" key="3">
    <source>
        <dbReference type="Proteomes" id="UP000887104"/>
    </source>
</evidence>
<protein>
    <recommendedName>
        <fullName evidence="4">Type IV conjugative transfer system protein TraL</fullName>
    </recommendedName>
</protein>
<comment type="caution">
    <text evidence="2">The sequence shown here is derived from an EMBL/GenBank/DDBJ whole genome shotgun (WGS) entry which is preliminary data.</text>
</comment>
<keyword evidence="3" id="KW-1185">Reference proteome</keyword>
<keyword evidence="1" id="KW-1133">Transmembrane helix</keyword>
<dbReference type="Proteomes" id="UP000887104">
    <property type="component" value="Unassembled WGS sequence"/>
</dbReference>
<proteinExistence type="predicted"/>
<dbReference type="InterPro" id="IPR009838">
    <property type="entry name" value="T4SS_TraL"/>
</dbReference>
<dbReference type="Pfam" id="PF07178">
    <property type="entry name" value="TraL"/>
    <property type="match status" value="1"/>
</dbReference>
<evidence type="ECO:0000313" key="2">
    <source>
        <dbReference type="EMBL" id="GIU52669.1"/>
    </source>
</evidence>
<organism evidence="2 3">
    <name type="scientific">Shewanella sairae</name>
    <dbReference type="NCBI Taxonomy" id="190310"/>
    <lineage>
        <taxon>Bacteria</taxon>
        <taxon>Pseudomonadati</taxon>
        <taxon>Pseudomonadota</taxon>
        <taxon>Gammaproteobacteria</taxon>
        <taxon>Alteromonadales</taxon>
        <taxon>Shewanellaceae</taxon>
        <taxon>Shewanella</taxon>
    </lineage>
</organism>
<dbReference type="NCBIfam" id="TIGR02762">
    <property type="entry name" value="TraL_TIGR"/>
    <property type="match status" value="1"/>
</dbReference>
<keyword evidence="1" id="KW-0472">Membrane</keyword>
<dbReference type="EMBL" id="BPEY01000214">
    <property type="protein sequence ID" value="GIU52669.1"/>
    <property type="molecule type" value="Genomic_DNA"/>
</dbReference>
<keyword evidence="1" id="KW-0812">Transmembrane</keyword>
<feature type="transmembrane region" description="Helical" evidence="1">
    <location>
        <begin position="31"/>
        <end position="58"/>
    </location>
</feature>
<name>A0ABQ4PS68_9GAMM</name>
<sequence length="100" mass="11659">MENERDFFKIPHYIDQGRVIMGFPADEIVPALTLFFLFAMKNFLVTGIFSAAALFIVIRKIKRSKGENVIALTFFWFSPDKLSPSFFKRTPTADKKYWLN</sequence>